<name>A0A3L6E0A3_MAIZE</name>
<proteinExistence type="predicted"/>
<organism evidence="4">
    <name type="scientific">Zea mays</name>
    <name type="common">Maize</name>
    <dbReference type="NCBI Taxonomy" id="4577"/>
    <lineage>
        <taxon>Eukaryota</taxon>
        <taxon>Viridiplantae</taxon>
        <taxon>Streptophyta</taxon>
        <taxon>Embryophyta</taxon>
        <taxon>Tracheophyta</taxon>
        <taxon>Spermatophyta</taxon>
        <taxon>Magnoliopsida</taxon>
        <taxon>Liliopsida</taxon>
        <taxon>Poales</taxon>
        <taxon>Poaceae</taxon>
        <taxon>PACMAD clade</taxon>
        <taxon>Panicoideae</taxon>
        <taxon>Andropogonodae</taxon>
        <taxon>Andropogoneae</taxon>
        <taxon>Tripsacinae</taxon>
        <taxon>Zea</taxon>
    </lineage>
</organism>
<dbReference type="InterPro" id="IPR039361">
    <property type="entry name" value="Cyclin"/>
</dbReference>
<dbReference type="EMBL" id="NCVQ01000008">
    <property type="protein sequence ID" value="PWZ14330.1"/>
    <property type="molecule type" value="Genomic_DNA"/>
</dbReference>
<dbReference type="GO" id="GO:0051301">
    <property type="term" value="P:cell division"/>
    <property type="evidence" value="ECO:0007669"/>
    <property type="project" value="UniProtKB-KW"/>
</dbReference>
<dbReference type="InterPro" id="IPR036915">
    <property type="entry name" value="Cyclin-like_sf"/>
</dbReference>
<accession>A0A3L6E0A3</accession>
<evidence type="ECO:0000259" key="3">
    <source>
        <dbReference type="Pfam" id="PF02984"/>
    </source>
</evidence>
<gene>
    <name evidence="4" type="primary">CYCB1-1_3</name>
    <name evidence="4" type="ORF">Zm00014a_001831</name>
</gene>
<dbReference type="InterPro" id="IPR004367">
    <property type="entry name" value="Cyclin_C-dom"/>
</dbReference>
<evidence type="ECO:0000256" key="1">
    <source>
        <dbReference type="ARBA" id="ARBA00022618"/>
    </source>
</evidence>
<dbReference type="Proteomes" id="UP000251960">
    <property type="component" value="Chromosome 7"/>
</dbReference>
<evidence type="ECO:0000256" key="2">
    <source>
        <dbReference type="ARBA" id="ARBA00023306"/>
    </source>
</evidence>
<comment type="caution">
    <text evidence="4">The sequence shown here is derived from an EMBL/GenBank/DDBJ whole genome shotgun (WGS) entry which is preliminary data.</text>
</comment>
<dbReference type="SUPFAM" id="SSF47954">
    <property type="entry name" value="Cyclin-like"/>
    <property type="match status" value="1"/>
</dbReference>
<dbReference type="PANTHER" id="PTHR10177">
    <property type="entry name" value="CYCLINS"/>
    <property type="match status" value="1"/>
</dbReference>
<reference evidence="4" key="1">
    <citation type="journal article" date="2018" name="Nat. Genet.">
        <title>Extensive intraspecific gene order and gene structural variations between Mo17 and other maize genomes.</title>
        <authorList>
            <person name="Sun S."/>
            <person name="Zhou Y."/>
            <person name="Chen J."/>
            <person name="Shi J."/>
            <person name="Zhao H."/>
            <person name="Zhao H."/>
            <person name="Song W."/>
            <person name="Zhang M."/>
            <person name="Cui Y."/>
            <person name="Dong X."/>
            <person name="Liu H."/>
            <person name="Ma X."/>
            <person name="Jiao Y."/>
            <person name="Wang B."/>
            <person name="Wei X."/>
            <person name="Stein J.C."/>
            <person name="Glaubitz J.C."/>
            <person name="Lu F."/>
            <person name="Yu G."/>
            <person name="Liang C."/>
            <person name="Fengler K."/>
            <person name="Li B."/>
            <person name="Rafalski A."/>
            <person name="Schnable P.S."/>
            <person name="Ware D.H."/>
            <person name="Buckler E.S."/>
            <person name="Lai J."/>
        </authorList>
    </citation>
    <scope>NUCLEOTIDE SEQUENCE [LARGE SCALE GENOMIC DNA]</scope>
    <source>
        <tissue evidence="4">Seedling</tissue>
    </source>
</reference>
<keyword evidence="2" id="KW-0131">Cell cycle</keyword>
<protein>
    <submittedName>
        <fullName evidence="4">Cyclin-B1-1</fullName>
    </submittedName>
</protein>
<sequence>MEAASCYRVVGAAVPQPFCTESSGGFVTTSGSKWRSTGPVMAAKKAAEGLLHTAVPLPAPQAVGVAVPQLFCTESSGGLVTPLASKWRSRGPVMAAKKAAEGEWFHSYISAYNREQILSMEKGILNRLEWDLTVPIVYMFFVHFMKVATLGNKVEKEMEDMAFFFAELALMQYRYGLVTRLPSLVATSVVYAVRLTLARAPLWTDALKHHTVVY</sequence>
<keyword evidence="1" id="KW-0132">Cell division</keyword>
<dbReference type="Gene3D" id="1.10.472.10">
    <property type="entry name" value="Cyclin-like"/>
    <property type="match status" value="2"/>
</dbReference>
<feature type="domain" description="Cyclin C-terminal" evidence="3">
    <location>
        <begin position="135"/>
        <end position="211"/>
    </location>
</feature>
<evidence type="ECO:0000313" key="4">
    <source>
        <dbReference type="EMBL" id="PWZ14330.1"/>
    </source>
</evidence>
<dbReference type="AlphaFoldDB" id="A0A3L6E0A3"/>
<dbReference type="Pfam" id="PF02984">
    <property type="entry name" value="Cyclin_C"/>
    <property type="match status" value="1"/>
</dbReference>